<feature type="region of interest" description="Disordered" evidence="1">
    <location>
        <begin position="489"/>
        <end position="536"/>
    </location>
</feature>
<dbReference type="Pfam" id="PF07727">
    <property type="entry name" value="RVT_2"/>
    <property type="match status" value="1"/>
</dbReference>
<evidence type="ECO:0000313" key="4">
    <source>
        <dbReference type="Proteomes" id="UP000006038"/>
    </source>
</evidence>
<evidence type="ECO:0000259" key="2">
    <source>
        <dbReference type="Pfam" id="PF07727"/>
    </source>
</evidence>
<dbReference type="SUPFAM" id="SSF56672">
    <property type="entry name" value="DNA/RNA polymerases"/>
    <property type="match status" value="1"/>
</dbReference>
<keyword evidence="4" id="KW-1185">Reference proteome</keyword>
<dbReference type="eggNOG" id="KOG0017">
    <property type="taxonomic scope" value="Eukaryota"/>
</dbReference>
<dbReference type="AlphaFoldDB" id="J3MRU0"/>
<dbReference type="InterPro" id="IPR013103">
    <property type="entry name" value="RVT_2"/>
</dbReference>
<proteinExistence type="predicted"/>
<sequence>MDIKSAFLNGPIFELVYVEQPPGFEDPKYPYHVYKLHKALYGLKQAPRAWYECLRDFLTKNGFEIGKTDTTLLTKKFKNDLFVCQIYVDGIIFGSTNVSFSEEFSRIMTKRFEMSMIGELKFFLGLQVRQLKDDTFFSQIKYLKDVFKKFYMDGAKPIKTPMPINGHLDLDVNDHHDSWKQQQCAGKAMQEASRPCFQFHRVRWRQLPASAISKGRIGKKKVDEVGKKKVDEVSASRGKKLQTAVVEVAVDWYNSVFLGRKKPAITKMKWIDWEFLKKQNSVVAKIVVCLCHEKHVDTLMSLEHAWSAELIGQFYATAYFEDTEDESEQQIRWLPEGYEYTVTMSEFAQILELDEHDLTRPNIIKKLYVDDARQIRLGTTKGLLPHFDLLLRLFKTTLAPKSGDKSTLTTRHAALLLRMCSTAQPFSIMKYIWNEIQAIVLDPSKGMSYAPFLHLMIQRATGFFIKGECKHYPTVQRFLKLLRPMQQTKPLEQPVLPPLEESEEESEEEENEEAEGEVDHDNEDNNEDGDDDEEEE</sequence>
<organism evidence="3">
    <name type="scientific">Oryza brachyantha</name>
    <name type="common">malo sina</name>
    <dbReference type="NCBI Taxonomy" id="4533"/>
    <lineage>
        <taxon>Eukaryota</taxon>
        <taxon>Viridiplantae</taxon>
        <taxon>Streptophyta</taxon>
        <taxon>Embryophyta</taxon>
        <taxon>Tracheophyta</taxon>
        <taxon>Spermatophyta</taxon>
        <taxon>Magnoliopsida</taxon>
        <taxon>Liliopsida</taxon>
        <taxon>Poales</taxon>
        <taxon>Poaceae</taxon>
        <taxon>BOP clade</taxon>
        <taxon>Oryzoideae</taxon>
        <taxon>Oryzeae</taxon>
        <taxon>Oryzinae</taxon>
        <taxon>Oryza</taxon>
    </lineage>
</organism>
<dbReference type="STRING" id="4533.J3MRU0"/>
<dbReference type="HOGENOM" id="CLU_508441_0_0_1"/>
<reference evidence="3" key="1">
    <citation type="journal article" date="2013" name="Nat. Commun.">
        <title>Whole-genome sequencing of Oryza brachyantha reveals mechanisms underlying Oryza genome evolution.</title>
        <authorList>
            <person name="Chen J."/>
            <person name="Huang Q."/>
            <person name="Gao D."/>
            <person name="Wang J."/>
            <person name="Lang Y."/>
            <person name="Liu T."/>
            <person name="Li B."/>
            <person name="Bai Z."/>
            <person name="Luis Goicoechea J."/>
            <person name="Liang C."/>
            <person name="Chen C."/>
            <person name="Zhang W."/>
            <person name="Sun S."/>
            <person name="Liao Y."/>
            <person name="Zhang X."/>
            <person name="Yang L."/>
            <person name="Song C."/>
            <person name="Wang M."/>
            <person name="Shi J."/>
            <person name="Liu G."/>
            <person name="Liu J."/>
            <person name="Zhou H."/>
            <person name="Zhou W."/>
            <person name="Yu Q."/>
            <person name="An N."/>
            <person name="Chen Y."/>
            <person name="Cai Q."/>
            <person name="Wang B."/>
            <person name="Liu B."/>
            <person name="Min J."/>
            <person name="Huang Y."/>
            <person name="Wu H."/>
            <person name="Li Z."/>
            <person name="Zhang Y."/>
            <person name="Yin Y."/>
            <person name="Song W."/>
            <person name="Jiang J."/>
            <person name="Jackson S.A."/>
            <person name="Wing R.A."/>
            <person name="Wang J."/>
            <person name="Chen M."/>
        </authorList>
    </citation>
    <scope>NUCLEOTIDE SEQUENCE [LARGE SCALE GENOMIC DNA]</scope>
    <source>
        <strain evidence="3">cv. IRGC 101232</strain>
    </source>
</reference>
<dbReference type="Gramene" id="OB08G18190.1">
    <property type="protein sequence ID" value="OB08G18190.1"/>
    <property type="gene ID" value="OB08G18190"/>
</dbReference>
<accession>J3MRU0</accession>
<protein>
    <recommendedName>
        <fullName evidence="2">Reverse transcriptase Ty1/copia-type domain-containing protein</fullName>
    </recommendedName>
</protein>
<evidence type="ECO:0000313" key="3">
    <source>
        <dbReference type="EnsemblPlants" id="OB08G18190.1"/>
    </source>
</evidence>
<name>J3MRU0_ORYBR</name>
<evidence type="ECO:0000256" key="1">
    <source>
        <dbReference type="SAM" id="MobiDB-lite"/>
    </source>
</evidence>
<dbReference type="EnsemblPlants" id="OB08G18190.1">
    <property type="protein sequence ID" value="OB08G18190.1"/>
    <property type="gene ID" value="OB08G18190"/>
</dbReference>
<dbReference type="InterPro" id="IPR043502">
    <property type="entry name" value="DNA/RNA_pol_sf"/>
</dbReference>
<dbReference type="Proteomes" id="UP000006038">
    <property type="component" value="Chromosome 8"/>
</dbReference>
<feature type="compositionally biased region" description="Acidic residues" evidence="1">
    <location>
        <begin position="500"/>
        <end position="536"/>
    </location>
</feature>
<reference evidence="3" key="2">
    <citation type="submission" date="2013-04" db="UniProtKB">
        <authorList>
            <consortium name="EnsemblPlants"/>
        </authorList>
    </citation>
    <scope>IDENTIFICATION</scope>
</reference>
<feature type="domain" description="Reverse transcriptase Ty1/copia-type" evidence="2">
    <location>
        <begin position="1"/>
        <end position="162"/>
    </location>
</feature>